<feature type="region of interest" description="Disordered" evidence="1">
    <location>
        <begin position="753"/>
        <end position="773"/>
    </location>
</feature>
<evidence type="ECO:0000313" key="4">
    <source>
        <dbReference type="Proteomes" id="UP000663864"/>
    </source>
</evidence>
<dbReference type="AlphaFoldDB" id="A0A815JRK3"/>
<protein>
    <submittedName>
        <fullName evidence="2">Uncharacterized protein</fullName>
    </submittedName>
</protein>
<accession>A0A815JRK3</accession>
<reference evidence="2" key="1">
    <citation type="submission" date="2021-02" db="EMBL/GenBank/DDBJ databases">
        <authorList>
            <person name="Nowell W R."/>
        </authorList>
    </citation>
    <scope>NUCLEOTIDE SEQUENCE</scope>
</reference>
<dbReference type="EMBL" id="CAJNOT010003473">
    <property type="protein sequence ID" value="CAF1385863.1"/>
    <property type="molecule type" value="Genomic_DNA"/>
</dbReference>
<dbReference type="Proteomes" id="UP000663864">
    <property type="component" value="Unassembled WGS sequence"/>
</dbReference>
<dbReference type="EMBL" id="CAJOBD010003448">
    <property type="protein sequence ID" value="CAF3949045.1"/>
    <property type="molecule type" value="Genomic_DNA"/>
</dbReference>
<evidence type="ECO:0000313" key="2">
    <source>
        <dbReference type="EMBL" id="CAF1385863.1"/>
    </source>
</evidence>
<gene>
    <name evidence="3" type="ORF">JBS370_LOCUS23427</name>
    <name evidence="2" type="ORF">ZHD862_LOCUS32363</name>
</gene>
<organism evidence="2 4">
    <name type="scientific">Rotaria sordida</name>
    <dbReference type="NCBI Taxonomy" id="392033"/>
    <lineage>
        <taxon>Eukaryota</taxon>
        <taxon>Metazoa</taxon>
        <taxon>Spiralia</taxon>
        <taxon>Gnathifera</taxon>
        <taxon>Rotifera</taxon>
        <taxon>Eurotatoria</taxon>
        <taxon>Bdelloidea</taxon>
        <taxon>Philodinida</taxon>
        <taxon>Philodinidae</taxon>
        <taxon>Rotaria</taxon>
    </lineage>
</organism>
<proteinExistence type="predicted"/>
<comment type="caution">
    <text evidence="2">The sequence shown here is derived from an EMBL/GenBank/DDBJ whole genome shotgun (WGS) entry which is preliminary data.</text>
</comment>
<name>A0A815JRK3_9BILA</name>
<dbReference type="Proteomes" id="UP000663836">
    <property type="component" value="Unassembled WGS sequence"/>
</dbReference>
<evidence type="ECO:0000313" key="3">
    <source>
        <dbReference type="EMBL" id="CAF3949045.1"/>
    </source>
</evidence>
<sequence length="773" mass="91159">MSSTSGQGQINRYRCGRNFVVSMPSPLSSTLRISTSAIIARENLLVEEIDNLIRQFMLGPYHRAPYSSSFRWTTSDRPYFSYYFQVFKMTMIKDIDDVVYDDIFSYPYDISIPIDNDNQSNDCNEDDNDFMFIIDLLMDLSSEFEDFWNFYRLSEEENFLIIDYLCYCKQDYDELMELVCNSEQQQQHVGPIDSNEDNEIVIIHIIILYILVAPQSSSSILVMDDNLISKDQHIQDQLFRPTTLLPVSKLTTATIQQNISNQTIEIIDLCTPTMDSHDSSFEQHTIQFVSPSKIIVDRFPTLEYRLSILPWFPFNEQQEQGYPLFVNIPPHQLTEKELTLRHSTIYKPAFEVINHNLTMPSFLREKYQLYFDDLIKRLKVDMTLLDFNYTRLNQYIRAVSYQRMDVFNMRPNDILQLDEKEYPLALEFYLQFDIHMFYMKTCEFRHARPRKLNEGLFCIEEPEARYELSSCDNCGLCYPQYDMTYRTKKSIVEFNRAHKHTFVNGYQSILNCSASCHIRNIIYSLICPCGEYDYIGVTTQSLHDRLKMHREHGNRIIHEFLIGQDNIKRDLPRSGKSNDILAKDRMRLYQHSAQCPIALQIFLDANPQYWCFIPMQIEEAQTSEEQIIERANLSNQADLNRRSKHETHIYVESIPKPPNTYVFSNRQIELQSEYFHYKKDKILPNRDIDLYNATIVALLPETCTEMFRLLIESLFITHAETKLNSIGNILKPIDLPDYNPWLIRGDHWCQGLLRRPKPTPNTNQDNKHKSKNE</sequence>
<evidence type="ECO:0000256" key="1">
    <source>
        <dbReference type="SAM" id="MobiDB-lite"/>
    </source>
</evidence>